<dbReference type="GO" id="GO:0016020">
    <property type="term" value="C:membrane"/>
    <property type="evidence" value="ECO:0007669"/>
    <property type="project" value="UniProtKB-SubCell"/>
</dbReference>
<dbReference type="OrthoDB" id="7540137at2759"/>
<dbReference type="GO" id="GO:0004984">
    <property type="term" value="F:olfactory receptor activity"/>
    <property type="evidence" value="ECO:0007669"/>
    <property type="project" value="InterPro"/>
</dbReference>
<evidence type="ECO:0000256" key="3">
    <source>
        <dbReference type="ARBA" id="ARBA00022692"/>
    </source>
</evidence>
<dbReference type="Proteomes" id="UP000752696">
    <property type="component" value="Unassembled WGS sequence"/>
</dbReference>
<feature type="non-terminal residue" evidence="10">
    <location>
        <position position="89"/>
    </location>
</feature>
<name>A0A6V7H3U1_9HYME</name>
<organism evidence="10 11">
    <name type="scientific">Heterotrigona itama</name>
    <dbReference type="NCBI Taxonomy" id="395501"/>
    <lineage>
        <taxon>Eukaryota</taxon>
        <taxon>Metazoa</taxon>
        <taxon>Ecdysozoa</taxon>
        <taxon>Arthropoda</taxon>
        <taxon>Hexapoda</taxon>
        <taxon>Insecta</taxon>
        <taxon>Pterygota</taxon>
        <taxon>Neoptera</taxon>
        <taxon>Endopterygota</taxon>
        <taxon>Hymenoptera</taxon>
        <taxon>Apocrita</taxon>
        <taxon>Aculeata</taxon>
        <taxon>Apoidea</taxon>
        <taxon>Anthophila</taxon>
        <taxon>Apidae</taxon>
        <taxon>Heterotrigona</taxon>
    </lineage>
</organism>
<evidence type="ECO:0000313" key="11">
    <source>
        <dbReference type="Proteomes" id="UP000752696"/>
    </source>
</evidence>
<sequence length="89" mass="10140">EWEKNNTAGVLIYATLQISFMFCIFIVCYIGQLLVDENRFVGQTSGMINYYHLSTKHMRSLILIIAMSNHPMKLMAGKMAEISLATFTD</sequence>
<proteinExistence type="predicted"/>
<dbReference type="AlphaFoldDB" id="A0A6V7H3U1"/>
<dbReference type="InterPro" id="IPR004117">
    <property type="entry name" value="7tm6_olfct_rcpt"/>
</dbReference>
<evidence type="ECO:0000256" key="9">
    <source>
        <dbReference type="SAM" id="Phobius"/>
    </source>
</evidence>
<evidence type="ECO:0000313" key="10">
    <source>
        <dbReference type="EMBL" id="CAD1473677.1"/>
    </source>
</evidence>
<dbReference type="GO" id="GO:0007165">
    <property type="term" value="P:signal transduction"/>
    <property type="evidence" value="ECO:0007669"/>
    <property type="project" value="UniProtKB-KW"/>
</dbReference>
<keyword evidence="4" id="KW-0552">Olfaction</keyword>
<keyword evidence="2" id="KW-0716">Sensory transduction</keyword>
<evidence type="ECO:0000256" key="5">
    <source>
        <dbReference type="ARBA" id="ARBA00022989"/>
    </source>
</evidence>
<dbReference type="EMBL" id="CAJDYZ010006770">
    <property type="protein sequence ID" value="CAD1473677.1"/>
    <property type="molecule type" value="Genomic_DNA"/>
</dbReference>
<reference evidence="10" key="1">
    <citation type="submission" date="2020-07" db="EMBL/GenBank/DDBJ databases">
        <authorList>
            <person name="Nazaruddin N."/>
        </authorList>
    </citation>
    <scope>NUCLEOTIDE SEQUENCE</scope>
</reference>
<evidence type="ECO:0008006" key="12">
    <source>
        <dbReference type="Google" id="ProtNLM"/>
    </source>
</evidence>
<evidence type="ECO:0000256" key="6">
    <source>
        <dbReference type="ARBA" id="ARBA00023136"/>
    </source>
</evidence>
<keyword evidence="5 9" id="KW-1133">Transmembrane helix</keyword>
<dbReference type="Pfam" id="PF02949">
    <property type="entry name" value="7tm_6"/>
    <property type="match status" value="1"/>
</dbReference>
<evidence type="ECO:0000256" key="7">
    <source>
        <dbReference type="ARBA" id="ARBA00023170"/>
    </source>
</evidence>
<keyword evidence="11" id="KW-1185">Reference proteome</keyword>
<keyword evidence="6 9" id="KW-0472">Membrane</keyword>
<keyword evidence="7" id="KW-0675">Receptor</keyword>
<evidence type="ECO:0000256" key="8">
    <source>
        <dbReference type="ARBA" id="ARBA00023224"/>
    </source>
</evidence>
<keyword evidence="8" id="KW-0807">Transducer</keyword>
<feature type="non-terminal residue" evidence="10">
    <location>
        <position position="1"/>
    </location>
</feature>
<protein>
    <recommendedName>
        <fullName evidence="12">Odorant receptor</fullName>
    </recommendedName>
</protein>
<feature type="transmembrane region" description="Helical" evidence="9">
    <location>
        <begin position="12"/>
        <end position="35"/>
    </location>
</feature>
<gene>
    <name evidence="10" type="ORF">MHI_LOCUS404075</name>
</gene>
<accession>A0A6V7H3U1</accession>
<comment type="subcellular location">
    <subcellularLocation>
        <location evidence="1">Membrane</location>
        <topology evidence="1">Multi-pass membrane protein</topology>
    </subcellularLocation>
</comment>
<evidence type="ECO:0000256" key="2">
    <source>
        <dbReference type="ARBA" id="ARBA00022606"/>
    </source>
</evidence>
<dbReference type="GO" id="GO:0005549">
    <property type="term" value="F:odorant binding"/>
    <property type="evidence" value="ECO:0007669"/>
    <property type="project" value="InterPro"/>
</dbReference>
<comment type="caution">
    <text evidence="10">The sequence shown here is derived from an EMBL/GenBank/DDBJ whole genome shotgun (WGS) entry which is preliminary data.</text>
</comment>
<evidence type="ECO:0000256" key="4">
    <source>
        <dbReference type="ARBA" id="ARBA00022725"/>
    </source>
</evidence>
<keyword evidence="3 9" id="KW-0812">Transmembrane</keyword>
<evidence type="ECO:0000256" key="1">
    <source>
        <dbReference type="ARBA" id="ARBA00004141"/>
    </source>
</evidence>